<evidence type="ECO:0000313" key="2">
    <source>
        <dbReference type="Proteomes" id="UP000789920"/>
    </source>
</evidence>
<name>A0ACA9L7N3_9GLOM</name>
<reference evidence="1" key="1">
    <citation type="submission" date="2021-06" db="EMBL/GenBank/DDBJ databases">
        <authorList>
            <person name="Kallberg Y."/>
            <person name="Tangrot J."/>
            <person name="Rosling A."/>
        </authorList>
    </citation>
    <scope>NUCLEOTIDE SEQUENCE</scope>
    <source>
        <strain evidence="1">MA461A</strain>
    </source>
</reference>
<gene>
    <name evidence="1" type="ORF">RPERSI_LOCUS2441</name>
</gene>
<keyword evidence="2" id="KW-1185">Reference proteome</keyword>
<evidence type="ECO:0000313" key="1">
    <source>
        <dbReference type="EMBL" id="CAG8515184.1"/>
    </source>
</evidence>
<protein>
    <submittedName>
        <fullName evidence="1">2924_t:CDS:1</fullName>
    </submittedName>
</protein>
<proteinExistence type="predicted"/>
<accession>A0ACA9L7N3</accession>
<comment type="caution">
    <text evidence="1">The sequence shown here is derived from an EMBL/GenBank/DDBJ whole genome shotgun (WGS) entry which is preliminary data.</text>
</comment>
<organism evidence="1 2">
    <name type="scientific">Racocetra persica</name>
    <dbReference type="NCBI Taxonomy" id="160502"/>
    <lineage>
        <taxon>Eukaryota</taxon>
        <taxon>Fungi</taxon>
        <taxon>Fungi incertae sedis</taxon>
        <taxon>Mucoromycota</taxon>
        <taxon>Glomeromycotina</taxon>
        <taxon>Glomeromycetes</taxon>
        <taxon>Diversisporales</taxon>
        <taxon>Gigasporaceae</taxon>
        <taxon>Racocetra</taxon>
    </lineage>
</organism>
<sequence>MAIILKGIRQSDDYKINPNDTVLEETKTLTSRDIEKGICEKCGITNHQEKEEENVNITVFSDGTETKAFCDDCLGTIKIET</sequence>
<dbReference type="Proteomes" id="UP000789920">
    <property type="component" value="Unassembled WGS sequence"/>
</dbReference>
<dbReference type="EMBL" id="CAJVQC010002657">
    <property type="protein sequence ID" value="CAG8515184.1"/>
    <property type="molecule type" value="Genomic_DNA"/>
</dbReference>